<name>A0A0F9GK26_9ZZZZ</name>
<comment type="caution">
    <text evidence="2">The sequence shown here is derived from an EMBL/GenBank/DDBJ whole genome shotgun (WGS) entry which is preliminary data.</text>
</comment>
<dbReference type="EMBL" id="LAZR01017737">
    <property type="protein sequence ID" value="KKL99179.1"/>
    <property type="molecule type" value="Genomic_DNA"/>
</dbReference>
<evidence type="ECO:0000259" key="1">
    <source>
        <dbReference type="Pfam" id="PF24043"/>
    </source>
</evidence>
<gene>
    <name evidence="2" type="ORF">LCGC14_1817010</name>
</gene>
<dbReference type="AlphaFoldDB" id="A0A0F9GK26"/>
<accession>A0A0F9GK26</accession>
<proteinExistence type="predicted"/>
<dbReference type="InterPro" id="IPR055776">
    <property type="entry name" value="DUF7352"/>
</dbReference>
<sequence>MEKEVWKYEIKIIDHQEIIIPFGAKILSFQLQHGVPYMWVLVEPIGEKIIRRFRLAGTGHIIEEGGLQYIGTIKMMDDKLIYHLFEY</sequence>
<organism evidence="2">
    <name type="scientific">marine sediment metagenome</name>
    <dbReference type="NCBI Taxonomy" id="412755"/>
    <lineage>
        <taxon>unclassified sequences</taxon>
        <taxon>metagenomes</taxon>
        <taxon>ecological metagenomes</taxon>
    </lineage>
</organism>
<feature type="domain" description="DUF7352" evidence="1">
    <location>
        <begin position="1"/>
        <end position="86"/>
    </location>
</feature>
<evidence type="ECO:0000313" key="2">
    <source>
        <dbReference type="EMBL" id="KKL99179.1"/>
    </source>
</evidence>
<dbReference type="Pfam" id="PF24043">
    <property type="entry name" value="DUF7352"/>
    <property type="match status" value="1"/>
</dbReference>
<protein>
    <recommendedName>
        <fullName evidence="1">DUF7352 domain-containing protein</fullName>
    </recommendedName>
</protein>
<reference evidence="2" key="1">
    <citation type="journal article" date="2015" name="Nature">
        <title>Complex archaea that bridge the gap between prokaryotes and eukaryotes.</title>
        <authorList>
            <person name="Spang A."/>
            <person name="Saw J.H."/>
            <person name="Jorgensen S.L."/>
            <person name="Zaremba-Niedzwiedzka K."/>
            <person name="Martijn J."/>
            <person name="Lind A.E."/>
            <person name="van Eijk R."/>
            <person name="Schleper C."/>
            <person name="Guy L."/>
            <person name="Ettema T.J."/>
        </authorList>
    </citation>
    <scope>NUCLEOTIDE SEQUENCE</scope>
</reference>